<comment type="caution">
    <text evidence="3">The sequence shown here is derived from an EMBL/GenBank/DDBJ whole genome shotgun (WGS) entry which is preliminary data.</text>
</comment>
<dbReference type="AlphaFoldDB" id="A0A398BQS2"/>
<protein>
    <submittedName>
        <fullName evidence="3">Phage tail protein</fullName>
    </submittedName>
</protein>
<keyword evidence="1" id="KW-0812">Transmembrane</keyword>
<reference evidence="3 4" key="1">
    <citation type="submission" date="2018-09" db="EMBL/GenBank/DDBJ databases">
        <title>Gemmobacter lutimaris sp. nov., a marine bacterium isolated from tidal flat.</title>
        <authorList>
            <person name="Lee D.W."/>
            <person name="Yoo Y."/>
            <person name="Kim J.-J."/>
            <person name="Kim B.S."/>
        </authorList>
    </citation>
    <scope>NUCLEOTIDE SEQUENCE [LARGE SCALE GENOMIC DNA]</scope>
    <source>
        <strain evidence="3 4">YJ-T1-11</strain>
    </source>
</reference>
<evidence type="ECO:0000313" key="4">
    <source>
        <dbReference type="Proteomes" id="UP000266649"/>
    </source>
</evidence>
<dbReference type="EMBL" id="QXXQ01000029">
    <property type="protein sequence ID" value="RID89673.1"/>
    <property type="molecule type" value="Genomic_DNA"/>
</dbReference>
<keyword evidence="4" id="KW-1185">Reference proteome</keyword>
<evidence type="ECO:0000259" key="2">
    <source>
        <dbReference type="Pfam" id="PF24801"/>
    </source>
</evidence>
<organism evidence="3 4">
    <name type="scientific">Gemmobacter lutimaris</name>
    <dbReference type="NCBI Taxonomy" id="2306023"/>
    <lineage>
        <taxon>Bacteria</taxon>
        <taxon>Pseudomonadati</taxon>
        <taxon>Pseudomonadota</taxon>
        <taxon>Alphaproteobacteria</taxon>
        <taxon>Rhodobacterales</taxon>
        <taxon>Paracoccaceae</taxon>
        <taxon>Gemmobacter</taxon>
    </lineage>
</organism>
<dbReference type="InterPro" id="IPR055385">
    <property type="entry name" value="GpJ_HDII-ins2"/>
</dbReference>
<accession>A0A398BQS2</accession>
<keyword evidence="1" id="KW-1133">Transmembrane helix</keyword>
<name>A0A398BQS2_9RHOB</name>
<evidence type="ECO:0000256" key="1">
    <source>
        <dbReference type="SAM" id="Phobius"/>
    </source>
</evidence>
<evidence type="ECO:0000313" key="3">
    <source>
        <dbReference type="EMBL" id="RID89673.1"/>
    </source>
</evidence>
<feature type="transmembrane region" description="Helical" evidence="1">
    <location>
        <begin position="93"/>
        <end position="113"/>
    </location>
</feature>
<proteinExistence type="predicted"/>
<keyword evidence="1" id="KW-0472">Membrane</keyword>
<dbReference type="Proteomes" id="UP000266649">
    <property type="component" value="Unassembled WGS sequence"/>
</dbReference>
<sequence length="1106" mass="118034">MTAARIPVTAARAIDPGFGRADLQVPPGLTLEAIVALALPGLAPEERGALRVMLVSPKGSAVIDPRFWHVVRPRDGVHVVIRLVPGDDALRSILSIVVSVAAVAFGGPLAGMLGITSQLGVSLVTAGLTVVGQLLVNALIPPPKPLERENRYAIGGWRNQVVPDGAVPVVLGRHRYAPPFAAMSWTEIVGDWQYIRSLFCFGYGPLALSEFRIGETALEEFDEVETEVRTGLPGDAPCSLYPRQIVEENVGAELLRPLPRDDLGEVIEGEPAEEAPVIRTTGADASAASVILAFPGGLVAHSKKGDAKAHSVRIRIRQRLVTAEVWEDVVTLEISAKKLETFYRQHTWDLPSRGRWQVEVTMLTDETTDNKIQQRCSWAALQTIRPEYPLNFDKPLALVAVRIKATHQLNGTLDNFSALVERPCLDWDHVAEAWVERVTTNPVALYRHVLQSPANPRPVADAGLDLQQLQDWHDFCRVNGLTYSRPLDATGTTLRDVLAEVAAAGRATPRHDGLRWGVTVDWPSALIVDHITPRNSRGFRTRRNYVDPPHAFRVKFADAGNDFREAERLVRWPGHTGEIELTELLDLPGKTDAAEVWREARRRQYEAISRPDTFEVTQDGPVRVATRGDHVMLSSDVIDQVQRAARVRRVTGQRIELDELVTMEAGLDYGLRFRVFEGDEDTVGASVVRTVSTVPGETQILTLEGGGDLPGVGDLVMFGRATTEALHLIVTGVEAGTGFTSILRMVEAAPIIDTLLAADTIPAWSSRVGAELDESLLAPAVPRFTRIASGASGSTDANRVDYLIAPGSSAITTAGYAIDHRLSGAGGWTTVTIPAANGGGALEVYAAGDAIEMQARAVSISGVESASTAIVSLTIGAGDADIPAALDDEAVSVTTLPGGALIQLATGADPATAAVQVYRSDTATLDRATDAVGAPQAVAPLASFTFAVGDTTRTNLVAGGGMDSPADWTLAGGWTIAAGLASHAAGAADALWQAVDLRAGRWYRLSCRVQGRTAGILTPYFTVGTNVAGASISANGTHLDRIQAVTGNERLLFQAASTFDGALDDVVLYAETSACLARGTHYLWLEPQNADGVPGPVSGPFIITVT</sequence>
<gene>
    <name evidence="3" type="ORF">D2N39_21910</name>
</gene>
<feature type="domain" description="Tip attachment protein J HDII-ins2" evidence="2">
    <location>
        <begin position="275"/>
        <end position="385"/>
    </location>
</feature>
<dbReference type="Pfam" id="PF24801">
    <property type="entry name" value="FNIII-A_GpJ"/>
    <property type="match status" value="1"/>
</dbReference>
<dbReference type="RefSeq" id="WP_119136847.1">
    <property type="nucleotide sequence ID" value="NZ_QXXQ01000029.1"/>
</dbReference>
<dbReference type="OrthoDB" id="7349961at2"/>